<dbReference type="EMBL" id="ML978755">
    <property type="protein sequence ID" value="KAF2083835.1"/>
    <property type="molecule type" value="Genomic_DNA"/>
</dbReference>
<evidence type="ECO:0000313" key="10">
    <source>
        <dbReference type="Proteomes" id="UP000799776"/>
    </source>
</evidence>
<dbReference type="GO" id="GO:0016020">
    <property type="term" value="C:membrane"/>
    <property type="evidence" value="ECO:0007669"/>
    <property type="project" value="UniProtKB-SubCell"/>
</dbReference>
<evidence type="ECO:0000313" key="9">
    <source>
        <dbReference type="EMBL" id="KAF2083835.1"/>
    </source>
</evidence>
<reference evidence="9" key="1">
    <citation type="journal article" date="2020" name="Stud. Mycol.">
        <title>101 Dothideomycetes genomes: a test case for predicting lifestyles and emergence of pathogens.</title>
        <authorList>
            <person name="Haridas S."/>
            <person name="Albert R."/>
            <person name="Binder M."/>
            <person name="Bloem J."/>
            <person name="Labutti K."/>
            <person name="Salamov A."/>
            <person name="Andreopoulos B."/>
            <person name="Baker S."/>
            <person name="Barry K."/>
            <person name="Bills G."/>
            <person name="Bluhm B."/>
            <person name="Cannon C."/>
            <person name="Castanera R."/>
            <person name="Culley D."/>
            <person name="Daum C."/>
            <person name="Ezra D."/>
            <person name="Gonzalez J."/>
            <person name="Henrissat B."/>
            <person name="Kuo A."/>
            <person name="Liang C."/>
            <person name="Lipzen A."/>
            <person name="Lutzoni F."/>
            <person name="Magnuson J."/>
            <person name="Mondo S."/>
            <person name="Nolan M."/>
            <person name="Ohm R."/>
            <person name="Pangilinan J."/>
            <person name="Park H.-J."/>
            <person name="Ramirez L."/>
            <person name="Alfaro M."/>
            <person name="Sun H."/>
            <person name="Tritt A."/>
            <person name="Yoshinaga Y."/>
            <person name="Zwiers L.-H."/>
            <person name="Turgeon B."/>
            <person name="Goodwin S."/>
            <person name="Spatafora J."/>
            <person name="Crous P."/>
            <person name="Grigoriev I."/>
        </authorList>
    </citation>
    <scope>NUCLEOTIDE SEQUENCE</scope>
    <source>
        <strain evidence="9">CBS 121410</strain>
    </source>
</reference>
<sequence>MEDRGPQVLAVAVFFFALTWLAVGLRVYVRAILIKSWGTDDWAMALALAMFTCYLCCQIGGVHYGTGRHNADLSQHDMETALHFWYYCEIFYVVSSTCLKVAVGLFLLRIAVRKPHVWMLHAFNGASVVFGAAYCLICILQCNPISTYWTLQPNNVHCLPADTVANLTYAASALGSVADWVFGTLPAFIIWDLHMNPRTKLVVCGILGFAAIGSTATLVRLPYIKGMVSHSDFLWTTVDMAIWSTIEPGIGITAACIATLRPLLQHFFHHSGLSTAERTNTNNFGGTKSRVGYIRSPDSYGMGLPSQTTAAFGISKSVQVSHITEEVVQNSGSADSTPKASHEVGR</sequence>
<dbReference type="OrthoDB" id="3923077at2759"/>
<evidence type="ECO:0000256" key="4">
    <source>
        <dbReference type="ARBA" id="ARBA00023136"/>
    </source>
</evidence>
<comment type="similarity">
    <text evidence="5">Belongs to the SAT4 family.</text>
</comment>
<feature type="transmembrane region" description="Helical" evidence="7">
    <location>
        <begin position="84"/>
        <end position="108"/>
    </location>
</feature>
<keyword evidence="4 7" id="KW-0472">Membrane</keyword>
<dbReference type="PANTHER" id="PTHR33048">
    <property type="entry name" value="PTH11-LIKE INTEGRAL MEMBRANE PROTEIN (AFU_ORTHOLOGUE AFUA_5G11245)"/>
    <property type="match status" value="1"/>
</dbReference>
<proteinExistence type="inferred from homology"/>
<feature type="transmembrane region" description="Helical" evidence="7">
    <location>
        <begin position="201"/>
        <end position="221"/>
    </location>
</feature>
<feature type="transmembrane region" description="Helical" evidence="7">
    <location>
        <begin position="169"/>
        <end position="189"/>
    </location>
</feature>
<keyword evidence="10" id="KW-1185">Reference proteome</keyword>
<dbReference type="InterPro" id="IPR052337">
    <property type="entry name" value="SAT4-like"/>
</dbReference>
<evidence type="ECO:0000256" key="6">
    <source>
        <dbReference type="SAM" id="MobiDB-lite"/>
    </source>
</evidence>
<dbReference type="Pfam" id="PF20684">
    <property type="entry name" value="Fung_rhodopsin"/>
    <property type="match status" value="1"/>
</dbReference>
<feature type="compositionally biased region" description="Polar residues" evidence="6">
    <location>
        <begin position="326"/>
        <end position="339"/>
    </location>
</feature>
<feature type="domain" description="Rhodopsin" evidence="8">
    <location>
        <begin position="25"/>
        <end position="265"/>
    </location>
</feature>
<evidence type="ECO:0000256" key="1">
    <source>
        <dbReference type="ARBA" id="ARBA00004141"/>
    </source>
</evidence>
<comment type="caution">
    <text evidence="9">The sequence shown here is derived from an EMBL/GenBank/DDBJ whole genome shotgun (WGS) entry which is preliminary data.</text>
</comment>
<keyword evidence="2 7" id="KW-0812">Transmembrane</keyword>
<evidence type="ECO:0000259" key="8">
    <source>
        <dbReference type="Pfam" id="PF20684"/>
    </source>
</evidence>
<accession>A0A9P4LRS8</accession>
<comment type="subcellular location">
    <subcellularLocation>
        <location evidence="1">Membrane</location>
        <topology evidence="1">Multi-pass membrane protein</topology>
    </subcellularLocation>
</comment>
<feature type="transmembrane region" description="Helical" evidence="7">
    <location>
        <begin position="6"/>
        <end position="29"/>
    </location>
</feature>
<dbReference type="AlphaFoldDB" id="A0A9P4LRS8"/>
<gene>
    <name evidence="9" type="ORF">K490DRAFT_76255</name>
</gene>
<dbReference type="Proteomes" id="UP000799776">
    <property type="component" value="Unassembled WGS sequence"/>
</dbReference>
<feature type="transmembrane region" description="Helical" evidence="7">
    <location>
        <begin position="41"/>
        <end position="64"/>
    </location>
</feature>
<evidence type="ECO:0000256" key="2">
    <source>
        <dbReference type="ARBA" id="ARBA00022692"/>
    </source>
</evidence>
<evidence type="ECO:0000256" key="3">
    <source>
        <dbReference type="ARBA" id="ARBA00022989"/>
    </source>
</evidence>
<dbReference type="InterPro" id="IPR049326">
    <property type="entry name" value="Rhodopsin_dom_fungi"/>
</dbReference>
<evidence type="ECO:0000256" key="5">
    <source>
        <dbReference type="ARBA" id="ARBA00038359"/>
    </source>
</evidence>
<feature type="transmembrane region" description="Helical" evidence="7">
    <location>
        <begin position="128"/>
        <end position="149"/>
    </location>
</feature>
<evidence type="ECO:0000256" key="7">
    <source>
        <dbReference type="SAM" id="Phobius"/>
    </source>
</evidence>
<protein>
    <recommendedName>
        <fullName evidence="8">Rhodopsin domain-containing protein</fullName>
    </recommendedName>
</protein>
<feature type="region of interest" description="Disordered" evidence="6">
    <location>
        <begin position="326"/>
        <end position="346"/>
    </location>
</feature>
<dbReference type="PANTHER" id="PTHR33048:SF96">
    <property type="entry name" value="INTEGRAL MEMBRANE PROTEIN"/>
    <property type="match status" value="1"/>
</dbReference>
<keyword evidence="3 7" id="KW-1133">Transmembrane helix</keyword>
<name>A0A9P4LRS8_9PEZI</name>
<organism evidence="9 10">
    <name type="scientific">Saccharata proteae CBS 121410</name>
    <dbReference type="NCBI Taxonomy" id="1314787"/>
    <lineage>
        <taxon>Eukaryota</taxon>
        <taxon>Fungi</taxon>
        <taxon>Dikarya</taxon>
        <taxon>Ascomycota</taxon>
        <taxon>Pezizomycotina</taxon>
        <taxon>Dothideomycetes</taxon>
        <taxon>Dothideomycetes incertae sedis</taxon>
        <taxon>Botryosphaeriales</taxon>
        <taxon>Saccharataceae</taxon>
        <taxon>Saccharata</taxon>
    </lineage>
</organism>